<protein>
    <submittedName>
        <fullName evidence="1">Uncharacterized protein</fullName>
    </submittedName>
</protein>
<dbReference type="AlphaFoldDB" id="A0A7J7N408"/>
<gene>
    <name evidence="1" type="ORF">GIB67_014153</name>
</gene>
<organism evidence="1 2">
    <name type="scientific">Kingdonia uniflora</name>
    <dbReference type="NCBI Taxonomy" id="39325"/>
    <lineage>
        <taxon>Eukaryota</taxon>
        <taxon>Viridiplantae</taxon>
        <taxon>Streptophyta</taxon>
        <taxon>Embryophyta</taxon>
        <taxon>Tracheophyta</taxon>
        <taxon>Spermatophyta</taxon>
        <taxon>Magnoliopsida</taxon>
        <taxon>Ranunculales</taxon>
        <taxon>Circaeasteraceae</taxon>
        <taxon>Kingdonia</taxon>
    </lineage>
</organism>
<sequence>MSTLVLEIFDRHLDDILRLNLLKIILSFLLPNKGRNVKVREIISKHPVIGVAHAIGAAPTIEPPVVGIPIIGSSSSATEIGTVVVKTMVVAEAAKTDITFFNQNEVTGEGYQSIYLHASADQTTVISVEEQTVGVAKTEDEASQDEKNWVDQVWSLRKDELSPEAMKYNTSTYRRIGH</sequence>
<evidence type="ECO:0000313" key="1">
    <source>
        <dbReference type="EMBL" id="KAF6161951.1"/>
    </source>
</evidence>
<accession>A0A7J7N408</accession>
<reference evidence="1 2" key="1">
    <citation type="journal article" date="2020" name="IScience">
        <title>Genome Sequencing of the Endangered Kingdonia uniflora (Circaeasteraceae, Ranunculales) Reveals Potential Mechanisms of Evolutionary Specialization.</title>
        <authorList>
            <person name="Sun Y."/>
            <person name="Deng T."/>
            <person name="Zhang A."/>
            <person name="Moore M.J."/>
            <person name="Landis J.B."/>
            <person name="Lin N."/>
            <person name="Zhang H."/>
            <person name="Zhang X."/>
            <person name="Huang J."/>
            <person name="Zhang X."/>
            <person name="Sun H."/>
            <person name="Wang H."/>
        </authorList>
    </citation>
    <scope>NUCLEOTIDE SEQUENCE [LARGE SCALE GENOMIC DNA]</scope>
    <source>
        <strain evidence="1">TB1705</strain>
        <tissue evidence="1">Leaf</tissue>
    </source>
</reference>
<proteinExistence type="predicted"/>
<keyword evidence="2" id="KW-1185">Reference proteome</keyword>
<evidence type="ECO:0000313" key="2">
    <source>
        <dbReference type="Proteomes" id="UP000541444"/>
    </source>
</evidence>
<name>A0A7J7N408_9MAGN</name>
<dbReference type="Proteomes" id="UP000541444">
    <property type="component" value="Unassembled WGS sequence"/>
</dbReference>
<comment type="caution">
    <text evidence="1">The sequence shown here is derived from an EMBL/GenBank/DDBJ whole genome shotgun (WGS) entry which is preliminary data.</text>
</comment>
<dbReference type="EMBL" id="JACGCM010001069">
    <property type="protein sequence ID" value="KAF6161951.1"/>
    <property type="molecule type" value="Genomic_DNA"/>
</dbReference>